<dbReference type="SUPFAM" id="SSF54821">
    <property type="entry name" value="Ribosomal protein S3 C-terminal domain"/>
    <property type="match status" value="1"/>
</dbReference>
<dbReference type="GO" id="GO:0022627">
    <property type="term" value="C:cytosolic small ribosomal subunit"/>
    <property type="evidence" value="ECO:0007669"/>
    <property type="project" value="TreeGrafter"/>
</dbReference>
<protein>
    <recommendedName>
        <fullName evidence="4 5">Small ribosomal subunit protein uS3c</fullName>
    </recommendedName>
</protein>
<dbReference type="HAMAP" id="MF_01309_B">
    <property type="entry name" value="Ribosomal_uS3_B"/>
    <property type="match status" value="1"/>
</dbReference>
<dbReference type="InterPro" id="IPR009019">
    <property type="entry name" value="KH_sf_prok-type"/>
</dbReference>
<evidence type="ECO:0000256" key="5">
    <source>
        <dbReference type="HAMAP-Rule" id="MF_01309"/>
    </source>
</evidence>
<comment type="subunit">
    <text evidence="5 7">Part of the 30S ribosomal subunit.</text>
</comment>
<dbReference type="PROSITE" id="PS00548">
    <property type="entry name" value="RIBOSOMAL_S3"/>
    <property type="match status" value="1"/>
</dbReference>
<dbReference type="InterPro" id="IPR036419">
    <property type="entry name" value="Ribosomal_S3_C_sf"/>
</dbReference>
<comment type="similarity">
    <text evidence="1 5 6">Belongs to the universal ribosomal protein uS3 family.</text>
</comment>
<geneLocation type="chloroplast" evidence="9"/>
<dbReference type="GeneID" id="54626609"/>
<keyword evidence="7 9" id="KW-0934">Plastid</keyword>
<organism evidence="9">
    <name type="scientific">Aphanochaete elegans</name>
    <dbReference type="NCBI Taxonomy" id="764105"/>
    <lineage>
        <taxon>Eukaryota</taxon>
        <taxon>Viridiplantae</taxon>
        <taxon>Chlorophyta</taxon>
        <taxon>core chlorophytes</taxon>
        <taxon>Chlorophyceae</taxon>
        <taxon>OCC clade</taxon>
        <taxon>Chaetophorales</taxon>
        <taxon>Aphanochaetaceae</taxon>
        <taxon>Aphanochaete</taxon>
    </lineage>
</organism>
<feature type="domain" description="Small ribosomal subunit protein uS3 C-terminal" evidence="8">
    <location>
        <begin position="1016"/>
        <end position="1099"/>
    </location>
</feature>
<evidence type="ECO:0000256" key="4">
    <source>
        <dbReference type="ARBA" id="ARBA00035154"/>
    </source>
</evidence>
<dbReference type="EMBL" id="MN701585">
    <property type="protein sequence ID" value="QJA13742.1"/>
    <property type="molecule type" value="Genomic_DNA"/>
</dbReference>
<evidence type="ECO:0000256" key="2">
    <source>
        <dbReference type="ARBA" id="ARBA00022980"/>
    </source>
</evidence>
<dbReference type="InterPro" id="IPR001351">
    <property type="entry name" value="Ribosomal_uS3_C"/>
</dbReference>
<dbReference type="InterPro" id="IPR005704">
    <property type="entry name" value="Ribosomal_uS3_bac-typ"/>
</dbReference>
<keyword evidence="3 5" id="KW-0687">Ribonucleoprotein</keyword>
<evidence type="ECO:0000256" key="1">
    <source>
        <dbReference type="ARBA" id="ARBA00010761"/>
    </source>
</evidence>
<dbReference type="PANTHER" id="PTHR11760:SF19">
    <property type="entry name" value="SMALL RIBOSOMAL SUBUNIT PROTEIN US3C"/>
    <property type="match status" value="1"/>
</dbReference>
<dbReference type="Pfam" id="PF00189">
    <property type="entry name" value="Ribosomal_S3_C"/>
    <property type="match status" value="1"/>
</dbReference>
<evidence type="ECO:0000256" key="6">
    <source>
        <dbReference type="RuleBase" id="RU003624"/>
    </source>
</evidence>
<proteinExistence type="inferred from homology"/>
<reference evidence="9" key="1">
    <citation type="submission" date="2019-11" db="EMBL/GenBank/DDBJ databases">
        <title>The Chloroplast Genome of the Green Alga Aphanochaete elegans.</title>
        <authorList>
            <person name="Liu B."/>
        </authorList>
    </citation>
    <scope>NUCLEOTIDE SEQUENCE</scope>
</reference>
<dbReference type="GO" id="GO:0009507">
    <property type="term" value="C:chloroplast"/>
    <property type="evidence" value="ECO:0007669"/>
    <property type="project" value="UniProtKB-SubCell"/>
</dbReference>
<dbReference type="InterPro" id="IPR057258">
    <property type="entry name" value="Ribosomal_uS3"/>
</dbReference>
<sequence>MGQKIHPYGYRVGITQPHSARWYAKTYQYPQYVFEDFLLRQSLFKLLPLENLPRQRSEDSLETKLVRVKIERLIRNTIKIKLYVTSSQTDLKSLGVDSLEKTKKELVKSKIEKRNSNVKIEVKKDSNTLDRNGLLVNILKKSVNKKITKLNILKLQNIIYKLETFKTMIELHQSSSSEKTINSSKTITATIETNETNISEKELRNVTIISSNYLKFKNLIYGIKLCLQKLDSSANSKNNNSLNSIQKLKLQFQLLQLKKQLCIYLVNQFEVYNQFEKQKPLSGKNSQSQNKEFQILTDSRFLKLSKSSFYWKNRVLKSIKFFNIIYSKLKLKLEVFESIVEKNTGNLLYKVSLLLEILKIQSFLVNLTLTKEHQNTFLSVTLSEILSKLKIKLLSTNNIIPSKTIEEETAFTCQKEISLLVVEKQKILKLINFLKLSQKSFLKQLDKTKNFIVQLCYIKSKLKKLNSQSFMSKLSDINYNISTSILLKNKMEKRSHKIQKFLQNLVFTKTLQIQTLISKLEKNYVEIKSLSLLDDIDNMARILKISQISHKLSDYNQKNVELNYMTYGINRYFSTIRNITKNSSKTNPNELLNSNFMTNTVQMLKHENLIAKKSVLTSILKNNELTKFSKIKVFYQFCKFLLTQRLKVKQLLELKIKSLLLSFTLKTPNSKNLVNSIPKFNNQLKINNLYIKQLEKWLTLLKLSIFQNSSSNIEFSKLQNVTDQTMVTPSLLQSRILKIDRYLNKLIPLKSNNLLGKIERTLIYVNFNLLKQKLIFELLQIQRSNLFSLNLNNFITPNKFLLSKTNLITLNKIVPILKNRIIQLQTFFTTITTESDIGIKQPLLSQTLQLKTNLQNVLKKNYQKSFVVLQTRRKIYNNFLHRFGGNSKLETDLNKNLDWTNSVNGFSALNLDSSNIIDSTQQKILSRKSLQTLQTPKQKFLAKKTIKKKMKQFLIEMALKNNYSHINSLKQIYEVKTLSKLCDNFTDIQTLPKVSMIEFVKVRQPKQYAVCLANFIVENLEKRFSFRSTMKKAAEQAMSTPNVKGIKIQVSGRLNGAEIARTEWLRDGRVPLQTLRANIDYSYKTAKTIYGVLGVKVWIFKTTISDFK</sequence>
<evidence type="ECO:0000256" key="3">
    <source>
        <dbReference type="ARBA" id="ARBA00023274"/>
    </source>
</evidence>
<gene>
    <name evidence="5 9" type="primary">rps3</name>
</gene>
<comment type="subcellular location">
    <subcellularLocation>
        <location evidence="5 7">Plastid</location>
        <location evidence="5 7">Chloroplast</location>
    </subcellularLocation>
</comment>
<dbReference type="GO" id="GO:0003735">
    <property type="term" value="F:structural constituent of ribosome"/>
    <property type="evidence" value="ECO:0007669"/>
    <property type="project" value="InterPro"/>
</dbReference>
<dbReference type="RefSeq" id="YP_009774551.1">
    <property type="nucleotide sequence ID" value="NC_047440.1"/>
</dbReference>
<accession>A0A6H1XDS5</accession>
<dbReference type="InterPro" id="IPR018280">
    <property type="entry name" value="Ribosomal_uS3_CS"/>
</dbReference>
<keyword evidence="7 9" id="KW-0150">Chloroplast</keyword>
<dbReference type="GO" id="GO:0003723">
    <property type="term" value="F:RNA binding"/>
    <property type="evidence" value="ECO:0007669"/>
    <property type="project" value="InterPro"/>
</dbReference>
<dbReference type="NCBIfam" id="TIGR01009">
    <property type="entry name" value="rpsC_bact"/>
    <property type="match status" value="1"/>
</dbReference>
<dbReference type="SUPFAM" id="SSF54814">
    <property type="entry name" value="Prokaryotic type KH domain (KH-domain type II)"/>
    <property type="match status" value="1"/>
</dbReference>
<dbReference type="PANTHER" id="PTHR11760">
    <property type="entry name" value="30S/40S RIBOSOMAL PROTEIN S3"/>
    <property type="match status" value="1"/>
</dbReference>
<dbReference type="Gene3D" id="3.30.1140.32">
    <property type="entry name" value="Ribosomal protein S3, C-terminal domain"/>
    <property type="match status" value="1"/>
</dbReference>
<evidence type="ECO:0000313" key="9">
    <source>
        <dbReference type="EMBL" id="QJA13742.1"/>
    </source>
</evidence>
<dbReference type="Gene3D" id="3.30.300.20">
    <property type="match status" value="1"/>
</dbReference>
<evidence type="ECO:0000259" key="8">
    <source>
        <dbReference type="Pfam" id="PF00189"/>
    </source>
</evidence>
<name>A0A6H1XDS5_9CHLO</name>
<keyword evidence="2 5" id="KW-0689">Ribosomal protein</keyword>
<dbReference type="InterPro" id="IPR015946">
    <property type="entry name" value="KH_dom-like_a/b"/>
</dbReference>
<dbReference type="GO" id="GO:0006412">
    <property type="term" value="P:translation"/>
    <property type="evidence" value="ECO:0007669"/>
    <property type="project" value="UniProtKB-UniRule"/>
</dbReference>
<evidence type="ECO:0000256" key="7">
    <source>
        <dbReference type="RuleBase" id="RU003626"/>
    </source>
</evidence>
<dbReference type="AlphaFoldDB" id="A0A6H1XDS5"/>